<dbReference type="SUPFAM" id="SSF56954">
    <property type="entry name" value="Outer membrane efflux proteins (OEP)"/>
    <property type="match status" value="1"/>
</dbReference>
<keyword evidence="7" id="KW-0998">Cell outer membrane</keyword>
<comment type="similarity">
    <text evidence="2">Belongs to the outer membrane factor (OMF) (TC 1.B.17) family.</text>
</comment>
<dbReference type="InterPro" id="IPR010130">
    <property type="entry name" value="T1SS_OMP_TolC"/>
</dbReference>
<name>A0ABY6GZQ6_9GAMM</name>
<sequence>MIKLQQLAIALAVTIFTSPFAYSMTLSDALKQAKTTNPVILAAQHRQTAQEKRVSQEQAAYLPSIDITSRWGREKSRNSTVAARHPLKDKDAFDTLTRSENKIVLKQLIFDGFETANQVASSKASSVAETQSLLNVQEAVFINVVEVYLDVLRYQNLLEYGQDYVKVQKSIFDKVEDRANSGYADKADRLQASSRLRLARSELRQIESDLARSEASFERLVGVKPMELSLPDTNISLPADLDNAIRQAMSKHPALKMATARKEAAEKSYDASKAAYLPEFGLELAASQNRDMDGSIGPNDDYSALLTMNFNLFRGGYDKARKMERAEQMNESLQVYQESLRKVQEGVAKTWFALKSAEDRVEQINGYADERDQVKQSFFEQYETGRRSLLNLLDSEQESFNARKLQVNEQFTAYLEKYRLLSAIGILATQIQP</sequence>
<reference evidence="9" key="1">
    <citation type="submission" date="2022-10" db="EMBL/GenBank/DDBJ databases">
        <title>Completed Genome Sequence of two octocoral isolated bacterium, Endozoicomonas euniceicola EF212T and Endozoicomonas gorgoniicola PS125T.</title>
        <authorList>
            <person name="Chiou Y.-J."/>
            <person name="Chen Y.-H."/>
        </authorList>
    </citation>
    <scope>NUCLEOTIDE SEQUENCE</scope>
    <source>
        <strain evidence="9">EF212</strain>
    </source>
</reference>
<keyword evidence="8" id="KW-0732">Signal</keyword>
<keyword evidence="3" id="KW-0813">Transport</keyword>
<keyword evidence="4" id="KW-1134">Transmembrane beta strand</keyword>
<evidence type="ECO:0000256" key="6">
    <source>
        <dbReference type="ARBA" id="ARBA00023136"/>
    </source>
</evidence>
<evidence type="ECO:0000256" key="2">
    <source>
        <dbReference type="ARBA" id="ARBA00007613"/>
    </source>
</evidence>
<evidence type="ECO:0000313" key="10">
    <source>
        <dbReference type="Proteomes" id="UP001163255"/>
    </source>
</evidence>
<dbReference type="RefSeq" id="WP_262601045.1">
    <property type="nucleotide sequence ID" value="NZ_CP103300.1"/>
</dbReference>
<evidence type="ECO:0000256" key="3">
    <source>
        <dbReference type="ARBA" id="ARBA00022448"/>
    </source>
</evidence>
<evidence type="ECO:0000256" key="8">
    <source>
        <dbReference type="SAM" id="SignalP"/>
    </source>
</evidence>
<evidence type="ECO:0000256" key="5">
    <source>
        <dbReference type="ARBA" id="ARBA00022692"/>
    </source>
</evidence>
<keyword evidence="10" id="KW-1185">Reference proteome</keyword>
<protein>
    <submittedName>
        <fullName evidence="9">TolC family outer membrane protein</fullName>
    </submittedName>
</protein>
<evidence type="ECO:0000256" key="7">
    <source>
        <dbReference type="ARBA" id="ARBA00023237"/>
    </source>
</evidence>
<feature type="signal peptide" evidence="8">
    <location>
        <begin position="1"/>
        <end position="23"/>
    </location>
</feature>
<dbReference type="Proteomes" id="UP001163255">
    <property type="component" value="Chromosome"/>
</dbReference>
<keyword evidence="6" id="KW-0472">Membrane</keyword>
<dbReference type="Pfam" id="PF02321">
    <property type="entry name" value="OEP"/>
    <property type="match status" value="2"/>
</dbReference>
<dbReference type="EMBL" id="CP103300">
    <property type="protein sequence ID" value="UYM18292.1"/>
    <property type="molecule type" value="Genomic_DNA"/>
</dbReference>
<dbReference type="Gene3D" id="1.20.1600.10">
    <property type="entry name" value="Outer membrane efflux proteins (OEP)"/>
    <property type="match status" value="1"/>
</dbReference>
<dbReference type="InterPro" id="IPR051906">
    <property type="entry name" value="TolC-like"/>
</dbReference>
<dbReference type="PANTHER" id="PTHR30026">
    <property type="entry name" value="OUTER MEMBRANE PROTEIN TOLC"/>
    <property type="match status" value="1"/>
</dbReference>
<organism evidence="9 10">
    <name type="scientific">Endozoicomonas euniceicola</name>
    <dbReference type="NCBI Taxonomy" id="1234143"/>
    <lineage>
        <taxon>Bacteria</taxon>
        <taxon>Pseudomonadati</taxon>
        <taxon>Pseudomonadota</taxon>
        <taxon>Gammaproteobacteria</taxon>
        <taxon>Oceanospirillales</taxon>
        <taxon>Endozoicomonadaceae</taxon>
        <taxon>Endozoicomonas</taxon>
    </lineage>
</organism>
<dbReference type="NCBIfam" id="TIGR01844">
    <property type="entry name" value="type_I_sec_TolC"/>
    <property type="match status" value="1"/>
</dbReference>
<dbReference type="InterPro" id="IPR003423">
    <property type="entry name" value="OMP_efflux"/>
</dbReference>
<accession>A0ABY6GZQ6</accession>
<evidence type="ECO:0000256" key="1">
    <source>
        <dbReference type="ARBA" id="ARBA00004442"/>
    </source>
</evidence>
<feature type="chain" id="PRO_5046407959" evidence="8">
    <location>
        <begin position="24"/>
        <end position="433"/>
    </location>
</feature>
<comment type="subcellular location">
    <subcellularLocation>
        <location evidence="1">Cell outer membrane</location>
    </subcellularLocation>
</comment>
<gene>
    <name evidence="9" type="ORF">NX720_10415</name>
</gene>
<proteinExistence type="inferred from homology"/>
<dbReference type="PANTHER" id="PTHR30026:SF22">
    <property type="entry name" value="OUTER MEMBRANE EFFLUX PROTEIN"/>
    <property type="match status" value="1"/>
</dbReference>
<evidence type="ECO:0000256" key="4">
    <source>
        <dbReference type="ARBA" id="ARBA00022452"/>
    </source>
</evidence>
<keyword evidence="5" id="KW-0812">Transmembrane</keyword>
<evidence type="ECO:0000313" key="9">
    <source>
        <dbReference type="EMBL" id="UYM18292.1"/>
    </source>
</evidence>